<name>A0A392MQW2_9FABA</name>
<evidence type="ECO:0000313" key="2">
    <source>
        <dbReference type="Proteomes" id="UP000265520"/>
    </source>
</evidence>
<gene>
    <name evidence="1" type="ORF">A2U01_0010552</name>
</gene>
<evidence type="ECO:0000313" key="1">
    <source>
        <dbReference type="EMBL" id="MCH89652.1"/>
    </source>
</evidence>
<feature type="non-terminal residue" evidence="1">
    <location>
        <position position="19"/>
    </location>
</feature>
<comment type="caution">
    <text evidence="1">The sequence shown here is derived from an EMBL/GenBank/DDBJ whole genome shotgun (WGS) entry which is preliminary data.</text>
</comment>
<proteinExistence type="predicted"/>
<sequence>MEELKKVHAGEKGSLEKEK</sequence>
<protein>
    <submittedName>
        <fullName evidence="1">Uncharacterized protein</fullName>
    </submittedName>
</protein>
<dbReference type="EMBL" id="LXQA010016603">
    <property type="protein sequence ID" value="MCH89652.1"/>
    <property type="molecule type" value="Genomic_DNA"/>
</dbReference>
<keyword evidence="2" id="KW-1185">Reference proteome</keyword>
<dbReference type="Proteomes" id="UP000265520">
    <property type="component" value="Unassembled WGS sequence"/>
</dbReference>
<dbReference type="AlphaFoldDB" id="A0A392MQW2"/>
<reference evidence="1 2" key="1">
    <citation type="journal article" date="2018" name="Front. Plant Sci.">
        <title>Red Clover (Trifolium pratense) and Zigzag Clover (T. medium) - A Picture of Genomic Similarities and Differences.</title>
        <authorList>
            <person name="Dluhosova J."/>
            <person name="Istvanek J."/>
            <person name="Nedelnik J."/>
            <person name="Repkova J."/>
        </authorList>
    </citation>
    <scope>NUCLEOTIDE SEQUENCE [LARGE SCALE GENOMIC DNA]</scope>
    <source>
        <strain evidence="2">cv. 10/8</strain>
        <tissue evidence="1">Leaf</tissue>
    </source>
</reference>
<accession>A0A392MQW2</accession>
<organism evidence="1 2">
    <name type="scientific">Trifolium medium</name>
    <dbReference type="NCBI Taxonomy" id="97028"/>
    <lineage>
        <taxon>Eukaryota</taxon>
        <taxon>Viridiplantae</taxon>
        <taxon>Streptophyta</taxon>
        <taxon>Embryophyta</taxon>
        <taxon>Tracheophyta</taxon>
        <taxon>Spermatophyta</taxon>
        <taxon>Magnoliopsida</taxon>
        <taxon>eudicotyledons</taxon>
        <taxon>Gunneridae</taxon>
        <taxon>Pentapetalae</taxon>
        <taxon>rosids</taxon>
        <taxon>fabids</taxon>
        <taxon>Fabales</taxon>
        <taxon>Fabaceae</taxon>
        <taxon>Papilionoideae</taxon>
        <taxon>50 kb inversion clade</taxon>
        <taxon>NPAAA clade</taxon>
        <taxon>Hologalegina</taxon>
        <taxon>IRL clade</taxon>
        <taxon>Trifolieae</taxon>
        <taxon>Trifolium</taxon>
    </lineage>
</organism>